<dbReference type="InterPro" id="IPR013087">
    <property type="entry name" value="Znf_C2H2_type"/>
</dbReference>
<gene>
    <name evidence="5" type="primary">LOC113213677</name>
</gene>
<accession>A0A9C6X577</accession>
<dbReference type="Proteomes" id="UP000504606">
    <property type="component" value="Unplaced"/>
</dbReference>
<sequence>MSPPPKFECEKCGAKFARPARLREHQSKPCTPQCQKCLRNFKSNGCLKKHIEAATCGAIFSCDKCSKICKSKKSLQDHKRCHFRNYVCKECSQTFSRHYHLQQHIESIHQTGKCVTCPRCDKKCKTEDRLRYHFDRVHSEERMCDVCHTTMRNLKEYQKHKKVCKKDNGKKPSSYLCLYCRESFASAHDRDVHYQKCAEHQKQASQFGGAGPSNQEEGSEEEEEELQWDTTYALKKNVSKHSTTVQNQYDLEACLINNKKNIISKLKKHLQEAIQGIKWQISGKVAASREVPAEPGSAQLEIERQTLYLNSYQHTLFKHGDNVQETVEKALAEVLTMADHTNLKGSSWVISEVVGFDLNIATNSPLRGSSYISTPTHLKNSKQTLVNIQNYGNDDCFRLSIIAALHPAADNKYRQANYTKYLDELNMGNIKYEPMKVKDIPRFEKLNPAISLTVLYEDVIEEDEEEKEESADGDIPIDDSAMECEEAEDSTGEEEQVNEEEEEEGEAVSWDADTQKTKKKTKSIIVPLYCTSEKKENHITLLLLEREGQYHYVLVQDIHAFLYSQTRKRARAFYCCYCLNTLPTQERLNQHENSCKEFGAQRIEYAKPGTVSSFDAKCFPKTQRVPFTAYFDFECALKKLEGSDESGRNRVQEHVPVAYAIAVVDWEGKLARPVISHAADKDVDKHFVDTVLQLEEELWAMRPDFPLHMSPQQEKDCKNAKECYLCRKPFAKDEDRVRDHEHLQEKENIRGMAHGACNSAVKRTSFLSLVSHNGSKYDVHLVFRAFMSHPKLRSKRISVLAKTMDTYRSVTIHLGKDRRSIKMVDSFNFFSEKLDSITEHLTDAELSILKEAYPDPTHYELLRRKGVYCYEFTESYAKLVAQKTLPARQDFYSSLSNSLPSAEEYERAQHVWNGMGCESLLDYMRHYLYADVLLLAAFFTKFKAMTFAKYGLEVCHFVSISSLTWCQALKFTHAEVEVLSDPDMYQMFERQKRGGLACIMQRYSEANVPGTSTYSPTKPEKHIQIYDVNALYSNEMCKKLAYNNYQWVEPEDLAKKDWTQVREDDDEMYTVEVSLEYPAELHDAHDEWPCAVEKVVAPIEWMSPYQQRIAARLPKAQLKEPKLIAHLGPRQNYVVHGAVLALYLKLGLRVTKFHRGVKYEQKAWLKPYIEDLMTERQRTKLKFEQKAYKQFSNSTYGYLLRNPRFDRQVEIVCTPERMKKLVAKPTFKSFTIFDENLVAVEKAPSTIKLMQCVAAGTMYPVYYYSVEKKVVESIGVELKNKWNEYFPFPDSDQPVIVVLHFWRA</sequence>
<dbReference type="InterPro" id="IPR043502">
    <property type="entry name" value="DNA/RNA_pol_sf"/>
</dbReference>
<proteinExistence type="predicted"/>
<dbReference type="KEGG" id="foc:113213677"/>
<dbReference type="InterPro" id="IPR036236">
    <property type="entry name" value="Znf_C2H2_sf"/>
</dbReference>
<feature type="region of interest" description="Disordered" evidence="2">
    <location>
        <begin position="205"/>
        <end position="226"/>
    </location>
</feature>
<dbReference type="PANTHER" id="PTHR31511">
    <property type="entry name" value="PROTEIN CBG23764"/>
    <property type="match status" value="1"/>
</dbReference>
<keyword evidence="1" id="KW-0479">Metal-binding</keyword>
<feature type="compositionally biased region" description="Acidic residues" evidence="2">
    <location>
        <begin position="484"/>
        <end position="506"/>
    </location>
</feature>
<feature type="domain" description="C2H2-type" evidence="3">
    <location>
        <begin position="60"/>
        <end position="82"/>
    </location>
</feature>
<dbReference type="GO" id="GO:0071897">
    <property type="term" value="P:DNA biosynthetic process"/>
    <property type="evidence" value="ECO:0007669"/>
    <property type="project" value="UniProtKB-ARBA"/>
</dbReference>
<reference evidence="5" key="1">
    <citation type="submission" date="2025-08" db="UniProtKB">
        <authorList>
            <consortium name="RefSeq"/>
        </authorList>
    </citation>
    <scope>IDENTIFICATION</scope>
    <source>
        <tissue evidence="5">Whole organism</tissue>
    </source>
</reference>
<dbReference type="PANTHER" id="PTHR31511:SF12">
    <property type="entry name" value="RHO TERMINATION FACTOR N-TERMINAL DOMAIN-CONTAINING PROTEIN"/>
    <property type="match status" value="1"/>
</dbReference>
<evidence type="ECO:0000313" key="5">
    <source>
        <dbReference type="RefSeq" id="XP_052129410.1"/>
    </source>
</evidence>
<dbReference type="Pfam" id="PF00096">
    <property type="entry name" value="zf-C2H2"/>
    <property type="match status" value="1"/>
</dbReference>
<evidence type="ECO:0000256" key="2">
    <source>
        <dbReference type="SAM" id="MobiDB-lite"/>
    </source>
</evidence>
<dbReference type="SMART" id="SM00355">
    <property type="entry name" value="ZnF_C2H2"/>
    <property type="match status" value="7"/>
</dbReference>
<protein>
    <submittedName>
        <fullName evidence="5">Uncharacterized protein LOC113213677</fullName>
    </submittedName>
</protein>
<dbReference type="PROSITE" id="PS00028">
    <property type="entry name" value="ZINC_FINGER_C2H2_1"/>
    <property type="match status" value="2"/>
</dbReference>
<feature type="domain" description="C2H2-type" evidence="3">
    <location>
        <begin position="86"/>
        <end position="114"/>
    </location>
</feature>
<keyword evidence="1" id="KW-0862">Zinc</keyword>
<feature type="compositionally biased region" description="Acidic residues" evidence="2">
    <location>
        <begin position="217"/>
        <end position="226"/>
    </location>
</feature>
<dbReference type="GO" id="GO:0008270">
    <property type="term" value="F:zinc ion binding"/>
    <property type="evidence" value="ECO:0007669"/>
    <property type="project" value="UniProtKB-KW"/>
</dbReference>
<evidence type="ECO:0000256" key="1">
    <source>
        <dbReference type="PROSITE-ProRule" id="PRU00042"/>
    </source>
</evidence>
<name>A0A9C6X577_FRAOC</name>
<feature type="domain" description="C2H2-type" evidence="3">
    <location>
        <begin position="7"/>
        <end position="26"/>
    </location>
</feature>
<dbReference type="SUPFAM" id="SSF57667">
    <property type="entry name" value="beta-beta-alpha zinc fingers"/>
    <property type="match status" value="1"/>
</dbReference>
<dbReference type="Gene3D" id="3.30.160.60">
    <property type="entry name" value="Classic Zinc Finger"/>
    <property type="match status" value="2"/>
</dbReference>
<feature type="region of interest" description="Disordered" evidence="2">
    <location>
        <begin position="484"/>
        <end position="514"/>
    </location>
</feature>
<evidence type="ECO:0000313" key="4">
    <source>
        <dbReference type="Proteomes" id="UP000504606"/>
    </source>
</evidence>
<keyword evidence="1" id="KW-0863">Zinc-finger</keyword>
<dbReference type="SUPFAM" id="SSF56672">
    <property type="entry name" value="DNA/RNA polymerases"/>
    <property type="match status" value="1"/>
</dbReference>
<dbReference type="OrthoDB" id="414982at2759"/>
<dbReference type="GeneID" id="113213677"/>
<dbReference type="PROSITE" id="PS50157">
    <property type="entry name" value="ZINC_FINGER_C2H2_2"/>
    <property type="match status" value="4"/>
</dbReference>
<dbReference type="RefSeq" id="XP_052129410.1">
    <property type="nucleotide sequence ID" value="XM_052273450.1"/>
</dbReference>
<evidence type="ECO:0000259" key="3">
    <source>
        <dbReference type="PROSITE" id="PS50157"/>
    </source>
</evidence>
<feature type="domain" description="C2H2-type" evidence="3">
    <location>
        <begin position="115"/>
        <end position="143"/>
    </location>
</feature>
<organism evidence="4 5">
    <name type="scientific">Frankliniella occidentalis</name>
    <name type="common">Western flower thrips</name>
    <name type="synonym">Euthrips occidentalis</name>
    <dbReference type="NCBI Taxonomy" id="133901"/>
    <lineage>
        <taxon>Eukaryota</taxon>
        <taxon>Metazoa</taxon>
        <taxon>Ecdysozoa</taxon>
        <taxon>Arthropoda</taxon>
        <taxon>Hexapoda</taxon>
        <taxon>Insecta</taxon>
        <taxon>Pterygota</taxon>
        <taxon>Neoptera</taxon>
        <taxon>Paraneoptera</taxon>
        <taxon>Thysanoptera</taxon>
        <taxon>Terebrantia</taxon>
        <taxon>Thripoidea</taxon>
        <taxon>Thripidae</taxon>
        <taxon>Frankliniella</taxon>
    </lineage>
</organism>
<keyword evidence="4" id="KW-1185">Reference proteome</keyword>